<dbReference type="CDD" id="cd06127">
    <property type="entry name" value="DEDDh"/>
    <property type="match status" value="1"/>
</dbReference>
<evidence type="ECO:0000256" key="10">
    <source>
        <dbReference type="ARBA" id="ARBA00048988"/>
    </source>
</evidence>
<evidence type="ECO:0000256" key="3">
    <source>
        <dbReference type="ARBA" id="ARBA00022801"/>
    </source>
</evidence>
<evidence type="ECO:0000256" key="9">
    <source>
        <dbReference type="ARBA" id="ARBA00034808"/>
    </source>
</evidence>
<dbReference type="EC" id="5.6.2.4" evidence="9"/>
<evidence type="ECO:0000259" key="12">
    <source>
        <dbReference type="PROSITE" id="PS51198"/>
    </source>
</evidence>
<comment type="catalytic activity">
    <reaction evidence="10">
        <text>ATP + H2O = ADP + phosphate + H(+)</text>
        <dbReference type="Rhea" id="RHEA:13065"/>
        <dbReference type="ChEBI" id="CHEBI:15377"/>
        <dbReference type="ChEBI" id="CHEBI:15378"/>
        <dbReference type="ChEBI" id="CHEBI:30616"/>
        <dbReference type="ChEBI" id="CHEBI:43474"/>
        <dbReference type="ChEBI" id="CHEBI:456216"/>
        <dbReference type="EC" id="5.6.2.4"/>
    </reaction>
</comment>
<dbReference type="EMBL" id="AP028127">
    <property type="protein sequence ID" value="BEH90423.1"/>
    <property type="molecule type" value="Genomic_DNA"/>
</dbReference>
<dbReference type="PROSITE" id="PS51198">
    <property type="entry name" value="UVRD_HELICASE_ATP_BIND"/>
    <property type="match status" value="1"/>
</dbReference>
<evidence type="ECO:0000256" key="1">
    <source>
        <dbReference type="ARBA" id="ARBA00009922"/>
    </source>
</evidence>
<comment type="similarity">
    <text evidence="1">Belongs to the helicase family. UvrD subfamily.</text>
</comment>
<evidence type="ECO:0000256" key="11">
    <source>
        <dbReference type="PROSITE-ProRule" id="PRU00560"/>
    </source>
</evidence>
<dbReference type="Pfam" id="PF13361">
    <property type="entry name" value="UvrD_C"/>
    <property type="match status" value="1"/>
</dbReference>
<dbReference type="InterPro" id="IPR013520">
    <property type="entry name" value="Ribonucl_H"/>
</dbReference>
<evidence type="ECO:0000259" key="13">
    <source>
        <dbReference type="PROSITE" id="PS51217"/>
    </source>
</evidence>
<dbReference type="Gene3D" id="3.30.420.10">
    <property type="entry name" value="Ribonuclease H-like superfamily/Ribonuclease H"/>
    <property type="match status" value="1"/>
</dbReference>
<dbReference type="InterPro" id="IPR000212">
    <property type="entry name" value="DNA_helicase_UvrD/REP"/>
</dbReference>
<evidence type="ECO:0000256" key="8">
    <source>
        <dbReference type="ARBA" id="ARBA00034617"/>
    </source>
</evidence>
<keyword evidence="15" id="KW-1185">Reference proteome</keyword>
<evidence type="ECO:0000313" key="15">
    <source>
        <dbReference type="Proteomes" id="UP001432099"/>
    </source>
</evidence>
<organism evidence="14 15">
    <name type="scientific">Turicibacter faecis</name>
    <dbReference type="NCBI Taxonomy" id="2963365"/>
    <lineage>
        <taxon>Bacteria</taxon>
        <taxon>Bacillati</taxon>
        <taxon>Bacillota</taxon>
        <taxon>Erysipelotrichia</taxon>
        <taxon>Erysipelotrichales</taxon>
        <taxon>Turicibacteraceae</taxon>
        <taxon>Turicibacter</taxon>
    </lineage>
</organism>
<evidence type="ECO:0000313" key="14">
    <source>
        <dbReference type="EMBL" id="BEH90423.1"/>
    </source>
</evidence>
<dbReference type="SUPFAM" id="SSF52540">
    <property type="entry name" value="P-loop containing nucleoside triphosphate hydrolases"/>
    <property type="match status" value="1"/>
</dbReference>
<keyword evidence="2 11" id="KW-0547">Nucleotide-binding</keyword>
<keyword evidence="5 11" id="KW-0067">ATP-binding</keyword>
<accession>A0ABM8IM19</accession>
<dbReference type="SMART" id="SM00479">
    <property type="entry name" value="EXOIII"/>
    <property type="match status" value="1"/>
</dbReference>
<evidence type="ECO:0000256" key="4">
    <source>
        <dbReference type="ARBA" id="ARBA00022806"/>
    </source>
</evidence>
<dbReference type="PANTHER" id="PTHR11070">
    <property type="entry name" value="UVRD / RECB / PCRA DNA HELICASE FAMILY MEMBER"/>
    <property type="match status" value="1"/>
</dbReference>
<keyword evidence="6" id="KW-0238">DNA-binding</keyword>
<evidence type="ECO:0000256" key="2">
    <source>
        <dbReference type="ARBA" id="ARBA00022741"/>
    </source>
</evidence>
<dbReference type="SUPFAM" id="SSF53098">
    <property type="entry name" value="Ribonuclease H-like"/>
    <property type="match status" value="1"/>
</dbReference>
<dbReference type="PROSITE" id="PS51217">
    <property type="entry name" value="UVRD_HELICASE_CTER"/>
    <property type="match status" value="1"/>
</dbReference>
<feature type="binding site" evidence="11">
    <location>
        <begin position="35"/>
        <end position="42"/>
    </location>
    <ligand>
        <name>ATP</name>
        <dbReference type="ChEBI" id="CHEBI:30616"/>
    </ligand>
</feature>
<dbReference type="Pfam" id="PF00929">
    <property type="entry name" value="RNase_T"/>
    <property type="match status" value="1"/>
</dbReference>
<evidence type="ECO:0000256" key="5">
    <source>
        <dbReference type="ARBA" id="ARBA00022840"/>
    </source>
</evidence>
<dbReference type="Gene3D" id="1.10.486.10">
    <property type="entry name" value="PCRA, domain 4"/>
    <property type="match status" value="1"/>
</dbReference>
<keyword evidence="7" id="KW-0413">Isomerase</keyword>
<dbReference type="Proteomes" id="UP001432099">
    <property type="component" value="Chromosome"/>
</dbReference>
<evidence type="ECO:0000256" key="7">
    <source>
        <dbReference type="ARBA" id="ARBA00023235"/>
    </source>
</evidence>
<gene>
    <name evidence="14" type="ORF">T23_05250</name>
</gene>
<comment type="catalytic activity">
    <reaction evidence="8">
        <text>Couples ATP hydrolysis with the unwinding of duplex DNA by translocating in the 3'-5' direction.</text>
        <dbReference type="EC" id="5.6.2.4"/>
    </reaction>
</comment>
<dbReference type="PANTHER" id="PTHR11070:SF2">
    <property type="entry name" value="ATP-DEPENDENT DNA HELICASE SRS2"/>
    <property type="match status" value="1"/>
</dbReference>
<sequence length="868" mass="100624">MEGNGRNGLDQALKQLNQAQRRVVEELEQSLLVMAPAGTGKTNVIALRTAKFIEAGIQPSQILCLTFTNKACYELKDRLTKVIGVKSKGIVVKTFHSLCYQLIKEEAKALGKLSTDVVVIDEEDAKEVIKRLVGREGLLMDHVFEYIQSLKVYQMGRRPLDSSLVQEFHQSEAALRLLYRLKNSDAGCETLAYLSQYGSWLYLEYQHYLRHHQFLDFNDLLLYADECLSQKEILTRWQSRFAVVVVDEVQDTSLIEYYLIKKIAHSLNFSAFGDFNQTIYEWRDSNPVVIRQKIIEDFSPLCLELSLNYRSTKRLVMLGANYLENGKQVGLIHRHLSPKCIESASDEMGTAPVFYEAATKQEEMNFIIDHLKYQRQEELANTVILTRSNRQNSEVANFLQAEGIACYLVDQLTLFKRKNIKDLLSVIKFYLNPYDELSLKRFLPLFGETIDWNQMSHPAYLKRYKEYDLRLTDFFRREAYQEGEPYGLLKKVHEEGRLVIFDVESTGLDVTRDEVVQIAAIALQNGRVIETFERFIKPHQSVGDSALVHGFTDEFLECRGEEAVTVFSDFLQFIQGALLIGHNVGYDMKIVRSHMGRIGLIFEGMIGVYDTLDIVRRLYPNLVNHKLDTVSDFIGVDHEPTHNAMDDILATKDVLLKSMPRLMQAHEKRKNVMAYYQEKLNPVIEQLHEFYALIETKTPMAVLLTLKERFKHVEEDKVENETVEQAKFEEFIAFVEAFYRATLKRDNGLFMWEVWMRLLEQLSLSSSELDRVMKDQNKLAVITVHQSKGLEFDHVIIPFLNKGMFPLDFQGTNQEEECRLFYVAMTRAKKTLLLTRHVKEHSTSKREKERSPFIDYLYTMAEGQMNNR</sequence>
<dbReference type="Gene3D" id="1.10.10.160">
    <property type="match status" value="1"/>
</dbReference>
<dbReference type="InterPro" id="IPR036397">
    <property type="entry name" value="RNaseH_sf"/>
</dbReference>
<proteinExistence type="inferred from homology"/>
<reference evidence="14" key="1">
    <citation type="journal article" date="2024" name="Int. J. Syst. Evol. Microbiol.">
        <title>Turicibacter faecis sp. nov., isolated from faeces of heart failure mouse model.</title>
        <authorList>
            <person name="Imamura Y."/>
            <person name="Motooka D."/>
            <person name="Nakajima Y."/>
            <person name="Ito S."/>
            <person name="Kitakaze M."/>
            <person name="Iida T."/>
            <person name="Nakamura S."/>
        </authorList>
    </citation>
    <scope>NUCLEOTIDE SEQUENCE</scope>
    <source>
        <strain evidence="14">TC023</strain>
    </source>
</reference>
<dbReference type="CDD" id="cd17932">
    <property type="entry name" value="DEXQc_UvrD"/>
    <property type="match status" value="1"/>
</dbReference>
<dbReference type="Gene3D" id="3.40.50.300">
    <property type="entry name" value="P-loop containing nucleotide triphosphate hydrolases"/>
    <property type="match status" value="3"/>
</dbReference>
<dbReference type="InterPro" id="IPR013986">
    <property type="entry name" value="DExx_box_DNA_helicase_dom_sf"/>
</dbReference>
<evidence type="ECO:0000256" key="6">
    <source>
        <dbReference type="ARBA" id="ARBA00023125"/>
    </source>
</evidence>
<dbReference type="Pfam" id="PF00580">
    <property type="entry name" value="UvrD-helicase"/>
    <property type="match status" value="1"/>
</dbReference>
<dbReference type="InterPro" id="IPR014016">
    <property type="entry name" value="UvrD-like_ATP-bd"/>
</dbReference>
<feature type="domain" description="UvrD-like helicase ATP-binding" evidence="12">
    <location>
        <begin position="14"/>
        <end position="312"/>
    </location>
</feature>
<keyword evidence="3 11" id="KW-0378">Hydrolase</keyword>
<protein>
    <recommendedName>
        <fullName evidence="9">DNA 3'-5' helicase</fullName>
        <ecNumber evidence="9">5.6.2.4</ecNumber>
    </recommendedName>
</protein>
<dbReference type="InterPro" id="IPR012337">
    <property type="entry name" value="RNaseH-like_sf"/>
</dbReference>
<dbReference type="InterPro" id="IPR027417">
    <property type="entry name" value="P-loop_NTPase"/>
</dbReference>
<feature type="domain" description="UvrD-like helicase C-terminal" evidence="13">
    <location>
        <begin position="320"/>
        <end position="789"/>
    </location>
</feature>
<dbReference type="InterPro" id="IPR014017">
    <property type="entry name" value="DNA_helicase_UvrD-like_C"/>
</dbReference>
<dbReference type="GO" id="GO:0004386">
    <property type="term" value="F:helicase activity"/>
    <property type="evidence" value="ECO:0007669"/>
    <property type="project" value="UniProtKB-KW"/>
</dbReference>
<dbReference type="RefSeq" id="WP_338617861.1">
    <property type="nucleotide sequence ID" value="NZ_AP028127.1"/>
</dbReference>
<name>A0ABM8IM19_9FIRM</name>
<keyword evidence="4 11" id="KW-0347">Helicase</keyword>